<proteinExistence type="inferred from homology"/>
<keyword evidence="7" id="KW-0378">Hydrolase</keyword>
<dbReference type="Proteomes" id="UP000694541">
    <property type="component" value="Unplaced"/>
</dbReference>
<evidence type="ECO:0000256" key="6">
    <source>
        <dbReference type="ARBA" id="ARBA00022771"/>
    </source>
</evidence>
<dbReference type="GO" id="GO:0004521">
    <property type="term" value="F:RNA endonuclease activity"/>
    <property type="evidence" value="ECO:0007669"/>
    <property type="project" value="TreeGrafter"/>
</dbReference>
<evidence type="ECO:0000256" key="10">
    <source>
        <dbReference type="PROSITE-ProRule" id="PRU00723"/>
    </source>
</evidence>
<evidence type="ECO:0000256" key="9">
    <source>
        <dbReference type="ARBA" id="ARBA00022842"/>
    </source>
</evidence>
<dbReference type="Ensembl" id="ENSANIT00000010677.1">
    <property type="protein sequence ID" value="ENSANIP00000010317.1"/>
    <property type="gene ID" value="ENSANIG00000006989.1"/>
</dbReference>
<dbReference type="GO" id="GO:0036464">
    <property type="term" value="C:cytoplasmic ribonucleoprotein granule"/>
    <property type="evidence" value="ECO:0007669"/>
    <property type="project" value="TreeGrafter"/>
</dbReference>
<dbReference type="PANTHER" id="PTHR12876">
    <property type="entry name" value="N4BP1-RELATED"/>
    <property type="match status" value="1"/>
</dbReference>
<evidence type="ECO:0000256" key="1">
    <source>
        <dbReference type="ARBA" id="ARBA00001946"/>
    </source>
</evidence>
<dbReference type="FunFam" id="3.40.50.11980:FF:000001">
    <property type="entry name" value="ZC3H12A isoform 1"/>
    <property type="match status" value="1"/>
</dbReference>
<keyword evidence="9" id="KW-0460">Magnesium</keyword>
<dbReference type="GO" id="GO:0016787">
    <property type="term" value="F:hydrolase activity"/>
    <property type="evidence" value="ECO:0007669"/>
    <property type="project" value="UniProtKB-KW"/>
</dbReference>
<evidence type="ECO:0000256" key="4">
    <source>
        <dbReference type="ARBA" id="ARBA00022723"/>
    </source>
</evidence>
<dbReference type="CDD" id="cd18729">
    <property type="entry name" value="PIN_Zc3h12-like"/>
    <property type="match status" value="1"/>
</dbReference>
<evidence type="ECO:0000313" key="14">
    <source>
        <dbReference type="Proteomes" id="UP000694541"/>
    </source>
</evidence>
<keyword evidence="4 10" id="KW-0479">Metal-binding</keyword>
<name>A0A8B9MKU0_9AVES</name>
<organism evidence="13 14">
    <name type="scientific">Accipiter nisus</name>
    <name type="common">Eurasian sparrowhawk</name>
    <dbReference type="NCBI Taxonomy" id="211598"/>
    <lineage>
        <taxon>Eukaryota</taxon>
        <taxon>Metazoa</taxon>
        <taxon>Chordata</taxon>
        <taxon>Craniata</taxon>
        <taxon>Vertebrata</taxon>
        <taxon>Euteleostomi</taxon>
        <taxon>Archelosauria</taxon>
        <taxon>Archosauria</taxon>
        <taxon>Dinosauria</taxon>
        <taxon>Saurischia</taxon>
        <taxon>Theropoda</taxon>
        <taxon>Coelurosauria</taxon>
        <taxon>Aves</taxon>
        <taxon>Neognathae</taxon>
        <taxon>Neoaves</taxon>
        <taxon>Telluraves</taxon>
        <taxon>Accipitrimorphae</taxon>
        <taxon>Accipitriformes</taxon>
        <taxon>Accipitridae</taxon>
        <taxon>Accipitrinae</taxon>
        <taxon>Accipiter</taxon>
    </lineage>
</organism>
<evidence type="ECO:0000259" key="12">
    <source>
        <dbReference type="PROSITE" id="PS50103"/>
    </source>
</evidence>
<sequence length="630" mass="70940">MPAKMALASSLSSKPIPQRSRKVSTEGVEVHQSKLDFFCKLGYGKQDICKVLENLGQGALEDDVLKELIRMGSKPQALESQAQSSPLKLVARGSCSSTPGAKWLGEDEGDSSDYLRPIVIDGSNVAMSHGNKEIFSCWGIQLAVDWFRERGHTYIKVFVPLWRKDPPRQDSPIADQHILEELEKQSILVYTPSRKVKGKRVVCYDDRYIVKVAYEKDGIIVSNDHYRDLQNENPEWKWFIEQRLLMYSFVSNRFMPPDDPLGRHGPTLNNFLSKKPVLPEPKWQPCPYGKKCTYGNKCKFYHPERPHQAQLSVADELRAKIKVTLSLGKEEEKCNRLPYGTGIEPAPSDACTEMPREASGCAGASCYPGWSQGSCPEQPSSAWAGSPGSDLGVDQRLLQPELLRDQPLLEKMSALSVGDDTYGCNWSIRTSQDREVTGSPHRCGDLRHNLYSLHHAHSLDHTCILGCPFQQRVLPPGRMHLPHSWPQECCGMHGMGQRSCYVPHGAPHKQALETQRLVLPQSAALPPNLLHVYSEQQQHRFSSRPPQWPFLLDSSNRLGFFQKPHAYPDASYGDYWPAPAARPPSVQQANVHRELCSLFPCSEVNHIMALYPDIKDIASLTLLIQRHRNL</sequence>
<evidence type="ECO:0000256" key="5">
    <source>
        <dbReference type="ARBA" id="ARBA00022759"/>
    </source>
</evidence>
<keyword evidence="6 10" id="KW-0863">Zinc-finger</keyword>
<feature type="compositionally biased region" description="Low complexity" evidence="11">
    <location>
        <begin position="1"/>
        <end position="15"/>
    </location>
</feature>
<feature type="domain" description="C3H1-type" evidence="12">
    <location>
        <begin position="280"/>
        <end position="305"/>
    </location>
</feature>
<feature type="region of interest" description="Disordered" evidence="11">
    <location>
        <begin position="1"/>
        <end position="25"/>
    </location>
</feature>
<dbReference type="GO" id="GO:0003729">
    <property type="term" value="F:mRNA binding"/>
    <property type="evidence" value="ECO:0007669"/>
    <property type="project" value="TreeGrafter"/>
</dbReference>
<keyword evidence="14" id="KW-1185">Reference proteome</keyword>
<evidence type="ECO:0000256" key="11">
    <source>
        <dbReference type="SAM" id="MobiDB-lite"/>
    </source>
</evidence>
<evidence type="ECO:0000256" key="8">
    <source>
        <dbReference type="ARBA" id="ARBA00022833"/>
    </source>
</evidence>
<dbReference type="PROSITE" id="PS50103">
    <property type="entry name" value="ZF_C3H1"/>
    <property type="match status" value="1"/>
</dbReference>
<reference evidence="13" key="2">
    <citation type="submission" date="2025-09" db="UniProtKB">
        <authorList>
            <consortium name="Ensembl"/>
        </authorList>
    </citation>
    <scope>IDENTIFICATION</scope>
</reference>
<dbReference type="Pfam" id="PF18039">
    <property type="entry name" value="UBA_6"/>
    <property type="match status" value="1"/>
</dbReference>
<dbReference type="InterPro" id="IPR040546">
    <property type="entry name" value="Rege-1_UBA-like"/>
</dbReference>
<dbReference type="GO" id="GO:0008270">
    <property type="term" value="F:zinc ion binding"/>
    <property type="evidence" value="ECO:0007669"/>
    <property type="project" value="UniProtKB-KW"/>
</dbReference>
<protein>
    <recommendedName>
        <fullName evidence="12">C3H1-type domain-containing protein</fullName>
    </recommendedName>
</protein>
<keyword evidence="5" id="KW-0255">Endonuclease</keyword>
<evidence type="ECO:0000256" key="2">
    <source>
        <dbReference type="ARBA" id="ARBA00010922"/>
    </source>
</evidence>
<dbReference type="InterPro" id="IPR051101">
    <property type="entry name" value="ZC3H12/N4BP1_RNase_Reg"/>
</dbReference>
<dbReference type="AlphaFoldDB" id="A0A8B9MKU0"/>
<keyword evidence="8 10" id="KW-0862">Zinc</keyword>
<dbReference type="GO" id="GO:0005634">
    <property type="term" value="C:nucleus"/>
    <property type="evidence" value="ECO:0007669"/>
    <property type="project" value="TreeGrafter"/>
</dbReference>
<dbReference type="InterPro" id="IPR000571">
    <property type="entry name" value="Znf_CCCH"/>
</dbReference>
<accession>A0A8B9MKU0</accession>
<reference evidence="13" key="1">
    <citation type="submission" date="2025-08" db="UniProtKB">
        <authorList>
            <consortium name="Ensembl"/>
        </authorList>
    </citation>
    <scope>IDENTIFICATION</scope>
</reference>
<comment type="cofactor">
    <cofactor evidence="1">
        <name>Mg(2+)</name>
        <dbReference type="ChEBI" id="CHEBI:18420"/>
    </cofactor>
</comment>
<comment type="similarity">
    <text evidence="2">Belongs to the ZC3H12 family.</text>
</comment>
<dbReference type="Gene3D" id="3.40.50.11980">
    <property type="match status" value="1"/>
</dbReference>
<evidence type="ECO:0000256" key="3">
    <source>
        <dbReference type="ARBA" id="ARBA00022722"/>
    </source>
</evidence>
<feature type="zinc finger region" description="C3H1-type" evidence="10">
    <location>
        <begin position="280"/>
        <end position="305"/>
    </location>
</feature>
<keyword evidence="3" id="KW-0540">Nuclease</keyword>
<dbReference type="Pfam" id="PF11977">
    <property type="entry name" value="RNase_Zc3h12a"/>
    <property type="match status" value="1"/>
</dbReference>
<evidence type="ECO:0000256" key="7">
    <source>
        <dbReference type="ARBA" id="ARBA00022801"/>
    </source>
</evidence>
<dbReference type="PANTHER" id="PTHR12876:SF11">
    <property type="entry name" value="RIBONUCLEASE ZC3H12D-RELATED"/>
    <property type="match status" value="1"/>
</dbReference>
<evidence type="ECO:0000313" key="13">
    <source>
        <dbReference type="Ensembl" id="ENSANIP00000010317.1"/>
    </source>
</evidence>
<dbReference type="InterPro" id="IPR021869">
    <property type="entry name" value="RNase_Zc3h12_NYN"/>
</dbReference>